<evidence type="ECO:0000256" key="1">
    <source>
        <dbReference type="ARBA" id="ARBA00004586"/>
    </source>
</evidence>
<dbReference type="EC" id="5.-.-.-" evidence="8"/>
<accession>A0A0D2DCB0</accession>
<dbReference type="PANTHER" id="PTHR10868:SF1">
    <property type="entry name" value="SIGMA NON-OPIOID INTRACELLULAR RECEPTOR 1"/>
    <property type="match status" value="1"/>
</dbReference>
<comment type="subcellular location">
    <subcellularLocation>
        <location evidence="1">Endoplasmic reticulum membrane</location>
    </subcellularLocation>
</comment>
<name>A0A0D2DCB0_9EURO</name>
<comment type="function">
    <text evidence="8">Catalyzes the reaction which results in unsaturation at C-7 in the B ring of sterols.</text>
</comment>
<evidence type="ECO:0000256" key="8">
    <source>
        <dbReference type="RuleBase" id="RU368083"/>
    </source>
</evidence>
<keyword evidence="6" id="KW-0472">Membrane</keyword>
<reference evidence="10 11" key="1">
    <citation type="submission" date="2015-01" db="EMBL/GenBank/DDBJ databases">
        <title>The Genome Sequence of Exophiala oligosperma CBS72588.</title>
        <authorList>
            <consortium name="The Broad Institute Genomics Platform"/>
            <person name="Cuomo C."/>
            <person name="de Hoog S."/>
            <person name="Gorbushina A."/>
            <person name="Stielow B."/>
            <person name="Teixiera M."/>
            <person name="Abouelleil A."/>
            <person name="Chapman S.B."/>
            <person name="Priest M."/>
            <person name="Young S.K."/>
            <person name="Wortman J."/>
            <person name="Nusbaum C."/>
            <person name="Birren B."/>
        </authorList>
    </citation>
    <scope>NUCLEOTIDE SEQUENCE [LARGE SCALE GENOMIC DNA]</scope>
    <source>
        <strain evidence="10 11">CBS 72588</strain>
    </source>
</reference>
<dbReference type="GO" id="GO:0005789">
    <property type="term" value="C:endoplasmic reticulum membrane"/>
    <property type="evidence" value="ECO:0007669"/>
    <property type="project" value="UniProtKB-SubCell"/>
</dbReference>
<gene>
    <name evidence="10" type="ORF">PV06_07921</name>
</gene>
<evidence type="ECO:0000256" key="4">
    <source>
        <dbReference type="ARBA" id="ARBA00022824"/>
    </source>
</evidence>
<keyword evidence="4" id="KW-0256">Endoplasmic reticulum</keyword>
<dbReference type="UniPathway" id="UPA00768"/>
<comment type="pathway">
    <text evidence="7 8">Steroid metabolism; ergosterol biosynthesis.</text>
</comment>
<feature type="signal peptide" evidence="9">
    <location>
        <begin position="1"/>
        <end position="22"/>
    </location>
</feature>
<dbReference type="STRING" id="215243.A0A0D2DCB0"/>
<evidence type="ECO:0000313" key="11">
    <source>
        <dbReference type="Proteomes" id="UP000053342"/>
    </source>
</evidence>
<evidence type="ECO:0000256" key="7">
    <source>
        <dbReference type="ARBA" id="ARBA00029435"/>
    </source>
</evidence>
<evidence type="ECO:0000256" key="9">
    <source>
        <dbReference type="SAM" id="SignalP"/>
    </source>
</evidence>
<organism evidence="10 11">
    <name type="scientific">Exophiala oligosperma</name>
    <dbReference type="NCBI Taxonomy" id="215243"/>
    <lineage>
        <taxon>Eukaryota</taxon>
        <taxon>Fungi</taxon>
        <taxon>Dikarya</taxon>
        <taxon>Ascomycota</taxon>
        <taxon>Pezizomycotina</taxon>
        <taxon>Eurotiomycetes</taxon>
        <taxon>Chaetothyriomycetidae</taxon>
        <taxon>Chaetothyriales</taxon>
        <taxon>Herpotrichiellaceae</taxon>
        <taxon>Exophiala</taxon>
    </lineage>
</organism>
<dbReference type="EMBL" id="KN847338">
    <property type="protein sequence ID" value="KIW40743.1"/>
    <property type="molecule type" value="Genomic_DNA"/>
</dbReference>
<keyword evidence="11" id="KW-1185">Reference proteome</keyword>
<proteinExistence type="inferred from homology"/>
<keyword evidence="3" id="KW-0812">Transmembrane</keyword>
<dbReference type="RefSeq" id="XP_016260959.1">
    <property type="nucleotide sequence ID" value="XM_016409205.1"/>
</dbReference>
<dbReference type="Proteomes" id="UP000053342">
    <property type="component" value="Unassembled WGS sequence"/>
</dbReference>
<evidence type="ECO:0000256" key="2">
    <source>
        <dbReference type="ARBA" id="ARBA00007141"/>
    </source>
</evidence>
<dbReference type="EMBL" id="KN847338">
    <property type="protein sequence ID" value="KIW40744.1"/>
    <property type="molecule type" value="Genomic_DNA"/>
</dbReference>
<sequence>MLSTRLLFFGALLLPIFYFLDQNLHKAYVFDPVKLQQISQNAIAVHGNDTLPMMRQITEDLKAEYGSAIVDDWTKEDWFFNNAGGAMGTMVILHASLTEYLIFFGTALLTEGHSGVHMADDYFTILVGEEHFAGPGDLTAQVYRAGDQNHLPRGATSRQYSMPGPCFALELAQGWIPAMLPFGFADTFSSTLDFGNLWKTVWLTGKHMGSQALMGKF</sequence>
<dbReference type="GeneID" id="27359995"/>
<dbReference type="AlphaFoldDB" id="A0A0D2DCB0"/>
<dbReference type="GO" id="GO:0006696">
    <property type="term" value="P:ergosterol biosynthetic process"/>
    <property type="evidence" value="ECO:0007669"/>
    <property type="project" value="TreeGrafter"/>
</dbReference>
<dbReference type="RefSeq" id="XP_016260960.1">
    <property type="nucleotide sequence ID" value="XM_016409206.1"/>
</dbReference>
<keyword evidence="9" id="KW-0732">Signal</keyword>
<evidence type="ECO:0000313" key="10">
    <source>
        <dbReference type="EMBL" id="KIW40743.1"/>
    </source>
</evidence>
<feature type="chain" id="PRO_5007395232" description="C-8 sterol isomerase" evidence="9">
    <location>
        <begin position="23"/>
        <end position="217"/>
    </location>
</feature>
<dbReference type="Pfam" id="PF04622">
    <property type="entry name" value="ERG2_Sigma1R"/>
    <property type="match status" value="1"/>
</dbReference>
<dbReference type="OrthoDB" id="347124at2759"/>
<keyword evidence="5" id="KW-1133">Transmembrane helix</keyword>
<dbReference type="HOGENOM" id="CLU_085469_0_0_1"/>
<comment type="similarity">
    <text evidence="2 8">Belongs to the ERG2 family.</text>
</comment>
<dbReference type="InterPro" id="IPR006716">
    <property type="entry name" value="ERG2_sigma1_rcpt-like"/>
</dbReference>
<protein>
    <recommendedName>
        <fullName evidence="8">C-8 sterol isomerase</fullName>
        <ecNumber evidence="8">5.-.-.-</ecNumber>
    </recommendedName>
    <alternativeName>
        <fullName evidence="8">Delta-8--delta-7 sterol isomerase</fullName>
    </alternativeName>
</protein>
<evidence type="ECO:0000256" key="3">
    <source>
        <dbReference type="ARBA" id="ARBA00022692"/>
    </source>
</evidence>
<evidence type="ECO:0000256" key="6">
    <source>
        <dbReference type="ARBA" id="ARBA00023136"/>
    </source>
</evidence>
<dbReference type="PANTHER" id="PTHR10868">
    <property type="entry name" value="SIGMA 1-TYPE OPIOID RECEPTOR-RELATED"/>
    <property type="match status" value="1"/>
</dbReference>
<dbReference type="VEuPathDB" id="FungiDB:PV06_07921"/>
<evidence type="ECO:0000256" key="5">
    <source>
        <dbReference type="ARBA" id="ARBA00022989"/>
    </source>
</evidence>